<keyword evidence="3" id="KW-1185">Reference proteome</keyword>
<evidence type="ECO:0000313" key="2">
    <source>
        <dbReference type="EMBL" id="KAK9023539.1"/>
    </source>
</evidence>
<proteinExistence type="predicted"/>
<dbReference type="EMBL" id="JBBPBN010000015">
    <property type="protein sequence ID" value="KAK9023539.1"/>
    <property type="molecule type" value="Genomic_DNA"/>
</dbReference>
<name>A0ABR2SF33_9ROSI</name>
<protein>
    <recommendedName>
        <fullName evidence="4">RNase H type-1 domain-containing protein</fullName>
    </recommendedName>
</protein>
<feature type="region of interest" description="Disordered" evidence="1">
    <location>
        <begin position="1"/>
        <end position="24"/>
    </location>
</feature>
<organism evidence="2 3">
    <name type="scientific">Hibiscus sabdariffa</name>
    <name type="common">roselle</name>
    <dbReference type="NCBI Taxonomy" id="183260"/>
    <lineage>
        <taxon>Eukaryota</taxon>
        <taxon>Viridiplantae</taxon>
        <taxon>Streptophyta</taxon>
        <taxon>Embryophyta</taxon>
        <taxon>Tracheophyta</taxon>
        <taxon>Spermatophyta</taxon>
        <taxon>Magnoliopsida</taxon>
        <taxon>eudicotyledons</taxon>
        <taxon>Gunneridae</taxon>
        <taxon>Pentapetalae</taxon>
        <taxon>rosids</taxon>
        <taxon>malvids</taxon>
        <taxon>Malvales</taxon>
        <taxon>Malvaceae</taxon>
        <taxon>Malvoideae</taxon>
        <taxon>Hibiscus</taxon>
    </lineage>
</organism>
<dbReference type="CDD" id="cd06222">
    <property type="entry name" value="RNase_H_like"/>
    <property type="match status" value="1"/>
</dbReference>
<accession>A0ABR2SF33</accession>
<dbReference type="PANTHER" id="PTHR47723">
    <property type="entry name" value="OS05G0353850 PROTEIN"/>
    <property type="match status" value="1"/>
</dbReference>
<feature type="compositionally biased region" description="Basic and acidic residues" evidence="1">
    <location>
        <begin position="7"/>
        <end position="16"/>
    </location>
</feature>
<sequence>MKRGKSEKRTKTEQVAKETGYSATAEPRPHLVAWCPPSTGSMKMNVDGVRRVTDGVACCGGVLLDSNGVWLAGFSKYVDKCSALDYKFWVAYEGLQCAMS</sequence>
<dbReference type="InterPro" id="IPR044730">
    <property type="entry name" value="RNase_H-like_dom_plant"/>
</dbReference>
<dbReference type="Proteomes" id="UP001396334">
    <property type="component" value="Unassembled WGS sequence"/>
</dbReference>
<evidence type="ECO:0000256" key="1">
    <source>
        <dbReference type="SAM" id="MobiDB-lite"/>
    </source>
</evidence>
<comment type="caution">
    <text evidence="2">The sequence shown here is derived from an EMBL/GenBank/DDBJ whole genome shotgun (WGS) entry which is preliminary data.</text>
</comment>
<dbReference type="PANTHER" id="PTHR47723:SF19">
    <property type="entry name" value="POLYNUCLEOTIDYL TRANSFERASE, RIBONUCLEASE H-LIKE SUPERFAMILY PROTEIN"/>
    <property type="match status" value="1"/>
</dbReference>
<gene>
    <name evidence="2" type="ORF">V6N11_003757</name>
</gene>
<evidence type="ECO:0008006" key="4">
    <source>
        <dbReference type="Google" id="ProtNLM"/>
    </source>
</evidence>
<dbReference type="InterPro" id="IPR053151">
    <property type="entry name" value="RNase_H-like"/>
</dbReference>
<evidence type="ECO:0000313" key="3">
    <source>
        <dbReference type="Proteomes" id="UP001396334"/>
    </source>
</evidence>
<reference evidence="2 3" key="1">
    <citation type="journal article" date="2024" name="G3 (Bethesda)">
        <title>Genome assembly of Hibiscus sabdariffa L. provides insights into metabolisms of medicinal natural products.</title>
        <authorList>
            <person name="Kim T."/>
        </authorList>
    </citation>
    <scope>NUCLEOTIDE SEQUENCE [LARGE SCALE GENOMIC DNA]</scope>
    <source>
        <strain evidence="2">TK-2024</strain>
        <tissue evidence="2">Old leaves</tissue>
    </source>
</reference>